<dbReference type="SUPFAM" id="SSF109854">
    <property type="entry name" value="DinB/YfiT-like putative metalloenzymes"/>
    <property type="match status" value="1"/>
</dbReference>
<keyword evidence="2" id="KW-1185">Reference proteome</keyword>
<dbReference type="Proteomes" id="UP001144347">
    <property type="component" value="Unassembled WGS sequence"/>
</dbReference>
<protein>
    <submittedName>
        <fullName evidence="1">DinB family protein</fullName>
    </submittedName>
</protein>
<comment type="caution">
    <text evidence="1">The sequence shown here is derived from an EMBL/GenBank/DDBJ whole genome shotgun (WGS) entry which is preliminary data.</text>
</comment>
<sequence length="163" mass="18912">MINSNNLTGAIAALLEEYKKAIDELIAIISPLNPAQLTAIVNPDALDEDVRSIQNILSHVVASTYSYTVYIENWIGLHTVRPNRYVFDNVKDYIEKLNSGFSYCENCFLQNRDIPLEEFDNNKKINTRWGQQYDVEQLMEHAIVHILRHRRQIQNIIKRNQPA</sequence>
<gene>
    <name evidence="1" type="ORF">O0955_15135</name>
</gene>
<proteinExistence type="predicted"/>
<name>A0ABT4LBP6_9SPHI</name>
<organism evidence="1 2">
    <name type="scientific">Pedobacter punctiformis</name>
    <dbReference type="NCBI Taxonomy" id="3004097"/>
    <lineage>
        <taxon>Bacteria</taxon>
        <taxon>Pseudomonadati</taxon>
        <taxon>Bacteroidota</taxon>
        <taxon>Sphingobacteriia</taxon>
        <taxon>Sphingobacteriales</taxon>
        <taxon>Sphingobacteriaceae</taxon>
        <taxon>Pedobacter</taxon>
    </lineage>
</organism>
<dbReference type="InterPro" id="IPR034660">
    <property type="entry name" value="DinB/YfiT-like"/>
</dbReference>
<reference evidence="1" key="1">
    <citation type="submission" date="2022-12" db="EMBL/GenBank/DDBJ databases">
        <title>Genome sequence of HCMS5-2.</title>
        <authorList>
            <person name="Woo H."/>
        </authorList>
    </citation>
    <scope>NUCLEOTIDE SEQUENCE</scope>
    <source>
        <strain evidence="1">HCMS5-2</strain>
    </source>
</reference>
<dbReference type="RefSeq" id="WP_269428396.1">
    <property type="nucleotide sequence ID" value="NZ_JAPWGM010000005.1"/>
</dbReference>
<evidence type="ECO:0000313" key="2">
    <source>
        <dbReference type="Proteomes" id="UP001144347"/>
    </source>
</evidence>
<dbReference type="Gene3D" id="1.20.120.450">
    <property type="entry name" value="dinb family like domain"/>
    <property type="match status" value="1"/>
</dbReference>
<dbReference type="EMBL" id="JAPWGM010000005">
    <property type="protein sequence ID" value="MCZ4245341.1"/>
    <property type="molecule type" value="Genomic_DNA"/>
</dbReference>
<accession>A0ABT4LBP6</accession>
<evidence type="ECO:0000313" key="1">
    <source>
        <dbReference type="EMBL" id="MCZ4245341.1"/>
    </source>
</evidence>